<organism evidence="2 3">
    <name type="scientific">Trifolium medium</name>
    <dbReference type="NCBI Taxonomy" id="97028"/>
    <lineage>
        <taxon>Eukaryota</taxon>
        <taxon>Viridiplantae</taxon>
        <taxon>Streptophyta</taxon>
        <taxon>Embryophyta</taxon>
        <taxon>Tracheophyta</taxon>
        <taxon>Spermatophyta</taxon>
        <taxon>Magnoliopsida</taxon>
        <taxon>eudicotyledons</taxon>
        <taxon>Gunneridae</taxon>
        <taxon>Pentapetalae</taxon>
        <taxon>rosids</taxon>
        <taxon>fabids</taxon>
        <taxon>Fabales</taxon>
        <taxon>Fabaceae</taxon>
        <taxon>Papilionoideae</taxon>
        <taxon>50 kb inversion clade</taxon>
        <taxon>NPAAA clade</taxon>
        <taxon>Hologalegina</taxon>
        <taxon>IRL clade</taxon>
        <taxon>Trifolieae</taxon>
        <taxon>Trifolium</taxon>
    </lineage>
</organism>
<proteinExistence type="predicted"/>
<dbReference type="AlphaFoldDB" id="A0A392QCK3"/>
<dbReference type="EMBL" id="LXQA010122821">
    <property type="protein sequence ID" value="MCI21005.1"/>
    <property type="molecule type" value="Genomic_DNA"/>
</dbReference>
<keyword evidence="3" id="KW-1185">Reference proteome</keyword>
<reference evidence="2 3" key="1">
    <citation type="journal article" date="2018" name="Front. Plant Sci.">
        <title>Red Clover (Trifolium pratense) and Zigzag Clover (T. medium) - A Picture of Genomic Similarities and Differences.</title>
        <authorList>
            <person name="Dluhosova J."/>
            <person name="Istvanek J."/>
            <person name="Nedelnik J."/>
            <person name="Repkova J."/>
        </authorList>
    </citation>
    <scope>NUCLEOTIDE SEQUENCE [LARGE SCALE GENOMIC DNA]</scope>
    <source>
        <strain evidence="3">cv. 10/8</strain>
        <tissue evidence="2">Leaf</tissue>
    </source>
</reference>
<accession>A0A392QCK3</accession>
<sequence length="35" mass="3807">MLSSPAGTPPHITGRNFHCRRRTPLPLPPSVLSLV</sequence>
<dbReference type="Proteomes" id="UP000265520">
    <property type="component" value="Unassembled WGS sequence"/>
</dbReference>
<name>A0A392QCK3_9FABA</name>
<evidence type="ECO:0000256" key="1">
    <source>
        <dbReference type="SAM" id="MobiDB-lite"/>
    </source>
</evidence>
<comment type="caution">
    <text evidence="2">The sequence shown here is derived from an EMBL/GenBank/DDBJ whole genome shotgun (WGS) entry which is preliminary data.</text>
</comment>
<evidence type="ECO:0000313" key="3">
    <source>
        <dbReference type="Proteomes" id="UP000265520"/>
    </source>
</evidence>
<feature type="non-terminal residue" evidence="2">
    <location>
        <position position="35"/>
    </location>
</feature>
<feature type="region of interest" description="Disordered" evidence="1">
    <location>
        <begin position="1"/>
        <end position="23"/>
    </location>
</feature>
<protein>
    <submittedName>
        <fullName evidence="2">Uncharacterized protein</fullName>
    </submittedName>
</protein>
<evidence type="ECO:0000313" key="2">
    <source>
        <dbReference type="EMBL" id="MCI21005.1"/>
    </source>
</evidence>